<protein>
    <recommendedName>
        <fullName evidence="3">DUF1579 domain-containing protein</fullName>
    </recommendedName>
</protein>
<evidence type="ECO:0008006" key="3">
    <source>
        <dbReference type="Google" id="ProtNLM"/>
    </source>
</evidence>
<organism evidence="1 2">
    <name type="scientific">Actinoplanes auranticolor</name>
    <dbReference type="NCBI Taxonomy" id="47988"/>
    <lineage>
        <taxon>Bacteria</taxon>
        <taxon>Bacillati</taxon>
        <taxon>Actinomycetota</taxon>
        <taxon>Actinomycetes</taxon>
        <taxon>Micromonosporales</taxon>
        <taxon>Micromonosporaceae</taxon>
        <taxon>Actinoplanes</taxon>
    </lineage>
</organism>
<accession>A0A919SRD4</accession>
<dbReference type="EMBL" id="BOQL01000058">
    <property type="protein sequence ID" value="GIM75668.1"/>
    <property type="molecule type" value="Genomic_DNA"/>
</dbReference>
<comment type="caution">
    <text evidence="1">The sequence shown here is derived from an EMBL/GenBank/DDBJ whole genome shotgun (WGS) entry which is preliminary data.</text>
</comment>
<sequence>MSETDHPTLAPLIGDWHTQGEMFGADGSTVVAGIDGTDAYEWLGPFVVHRVDVVIGGERTRALEIFEPYDPARGAFPTRAYDDRGGVETSEAAVDGDGEWTFRAATAHAVLRVAADGRSMRAHWVVRDADGRERRWMELRFSRRS</sequence>
<dbReference type="AlphaFoldDB" id="A0A919SRD4"/>
<proteinExistence type="predicted"/>
<keyword evidence="2" id="KW-1185">Reference proteome</keyword>
<evidence type="ECO:0000313" key="1">
    <source>
        <dbReference type="EMBL" id="GIM75668.1"/>
    </source>
</evidence>
<gene>
    <name evidence="1" type="ORF">Aau02nite_67100</name>
</gene>
<dbReference type="Proteomes" id="UP000681340">
    <property type="component" value="Unassembled WGS sequence"/>
</dbReference>
<evidence type="ECO:0000313" key="2">
    <source>
        <dbReference type="Proteomes" id="UP000681340"/>
    </source>
</evidence>
<name>A0A919SRD4_9ACTN</name>
<reference evidence="1" key="1">
    <citation type="submission" date="2021-03" db="EMBL/GenBank/DDBJ databases">
        <title>Whole genome shotgun sequence of Actinoplanes auranticolor NBRC 12245.</title>
        <authorList>
            <person name="Komaki H."/>
            <person name="Tamura T."/>
        </authorList>
    </citation>
    <scope>NUCLEOTIDE SEQUENCE</scope>
    <source>
        <strain evidence="1">NBRC 12245</strain>
    </source>
</reference>
<dbReference type="RefSeq" id="WP_212992582.1">
    <property type="nucleotide sequence ID" value="NZ_BAABEA010000001.1"/>
</dbReference>